<evidence type="ECO:0000313" key="1">
    <source>
        <dbReference type="EMBL" id="RCS68671.1"/>
    </source>
</evidence>
<dbReference type="Gene3D" id="1.10.10.10">
    <property type="entry name" value="Winged helix-like DNA-binding domain superfamily/Winged helix DNA-binding domain"/>
    <property type="match status" value="1"/>
</dbReference>
<dbReference type="AlphaFoldDB" id="A0A368LG95"/>
<dbReference type="Proteomes" id="UP000252479">
    <property type="component" value="Unassembled WGS sequence"/>
</dbReference>
<dbReference type="GeneID" id="303190682"/>
<dbReference type="Pfam" id="PF09904">
    <property type="entry name" value="HTH_43"/>
    <property type="match status" value="1"/>
</dbReference>
<dbReference type="InterPro" id="IPR036388">
    <property type="entry name" value="WH-like_DNA-bd_sf"/>
</dbReference>
<sequence>MNSTYSKTKTSLYRRLYICYLIDSGINTVPSLLEVTEMPRRTLQDAIAALAEMDIKCTAYGGTINRSYTISCWGPIRKQYVKENLQHIKGVLGCS</sequence>
<proteinExistence type="predicted"/>
<gene>
    <name evidence="1" type="ORF">CIK83_17305</name>
</gene>
<comment type="caution">
    <text evidence="1">The sequence shown here is derived from an EMBL/GenBank/DDBJ whole genome shotgun (WGS) entry which is preliminary data.</text>
</comment>
<dbReference type="EMBL" id="QPGL01000004">
    <property type="protein sequence ID" value="RCS68671.1"/>
    <property type="molecule type" value="Genomic_DNA"/>
</dbReference>
<evidence type="ECO:0000313" key="2">
    <source>
        <dbReference type="Proteomes" id="UP000252479"/>
    </source>
</evidence>
<reference evidence="1 2" key="1">
    <citation type="journal article" date="2017" name="Elife">
        <title>Extensive horizontal gene transfer in cheese-associated bacteria.</title>
        <authorList>
            <person name="Bonham K.S."/>
            <person name="Wolfe B.E."/>
            <person name="Dutton R.J."/>
        </authorList>
    </citation>
    <scope>NUCLEOTIDE SEQUENCE [LARGE SCALE GENOMIC DNA]</scope>
    <source>
        <strain evidence="1 2">JB196</strain>
    </source>
</reference>
<protein>
    <recommendedName>
        <fullName evidence="3">Helix-turn-helix domain-containing protein</fullName>
    </recommendedName>
</protein>
<dbReference type="RefSeq" id="WP_086957853.1">
    <property type="nucleotide sequence ID" value="NZ_FUKS01000002.1"/>
</dbReference>
<name>A0A368LG95_9VIBR</name>
<accession>A0A368LG95</accession>
<keyword evidence="2" id="KW-1185">Reference proteome</keyword>
<dbReference type="InterPro" id="IPR017162">
    <property type="entry name" value="UCP037266"/>
</dbReference>
<organism evidence="1 2">
    <name type="scientific">Vibrio casei</name>
    <dbReference type="NCBI Taxonomy" id="673372"/>
    <lineage>
        <taxon>Bacteria</taxon>
        <taxon>Pseudomonadati</taxon>
        <taxon>Pseudomonadota</taxon>
        <taxon>Gammaproteobacteria</taxon>
        <taxon>Vibrionales</taxon>
        <taxon>Vibrionaceae</taxon>
        <taxon>Vibrio</taxon>
    </lineage>
</organism>
<evidence type="ECO:0008006" key="3">
    <source>
        <dbReference type="Google" id="ProtNLM"/>
    </source>
</evidence>